<feature type="domain" description="DUF834" evidence="2">
    <location>
        <begin position="126"/>
        <end position="155"/>
    </location>
</feature>
<organism evidence="3 4">
    <name type="scientific">Oryza sativa subsp. japonica</name>
    <name type="common">Rice</name>
    <dbReference type="NCBI Taxonomy" id="39947"/>
    <lineage>
        <taxon>Eukaryota</taxon>
        <taxon>Viridiplantae</taxon>
        <taxon>Streptophyta</taxon>
        <taxon>Embryophyta</taxon>
        <taxon>Tracheophyta</taxon>
        <taxon>Spermatophyta</taxon>
        <taxon>Magnoliopsida</taxon>
        <taxon>Liliopsida</taxon>
        <taxon>Poales</taxon>
        <taxon>Poaceae</taxon>
        <taxon>BOP clade</taxon>
        <taxon>Oryzoideae</taxon>
        <taxon>Oryzeae</taxon>
        <taxon>Oryzinae</taxon>
        <taxon>Oryza</taxon>
        <taxon>Oryza sativa</taxon>
    </lineage>
</organism>
<feature type="region of interest" description="Disordered" evidence="1">
    <location>
        <begin position="179"/>
        <end position="223"/>
    </location>
</feature>
<feature type="region of interest" description="Disordered" evidence="1">
    <location>
        <begin position="13"/>
        <end position="41"/>
    </location>
</feature>
<proteinExistence type="predicted"/>
<evidence type="ECO:0000313" key="3">
    <source>
        <dbReference type="EMBL" id="BAD31740.1"/>
    </source>
</evidence>
<evidence type="ECO:0000259" key="2">
    <source>
        <dbReference type="Pfam" id="PF05754"/>
    </source>
</evidence>
<feature type="compositionally biased region" description="Polar residues" evidence="1">
    <location>
        <begin position="28"/>
        <end position="37"/>
    </location>
</feature>
<protein>
    <recommendedName>
        <fullName evidence="2">DUF834 domain-containing protein</fullName>
    </recommendedName>
</protein>
<reference evidence="4" key="2">
    <citation type="journal article" date="2008" name="Nucleic Acids Res.">
        <title>The rice annotation project database (RAP-DB): 2008 update.</title>
        <authorList>
            <consortium name="The rice annotation project (RAP)"/>
        </authorList>
    </citation>
    <scope>GENOME REANNOTATION</scope>
    <source>
        <strain evidence="4">cv. Nipponbare</strain>
    </source>
</reference>
<dbReference type="Proteomes" id="UP000000763">
    <property type="component" value="Chromosome 7"/>
</dbReference>
<name>Q69LN9_ORYSJ</name>
<sequence length="335" mass="35574">MGRHDLRKVMDGLGERGVAGNHEEGQPEGTSTATELTSRGADGVPAVKGLLVLAVPKEATTHREVVWDGRRRRPEAANAAASGIGAAAGVELGMAMLTATAAQRSDHKGGSGGRLECGMVAAQEDSRSGAAAGVRRGAAQLLVAVAQRGDDESGGGARLEVDGERRRVGAAWGGRERARQARVRRGKERGCSGDRLYGLGMAGPSPGETESGQQPAGSGAPTWGKGWPGFARKVGQLGEDKVGIESTLSQGGVERGRRDVVGWNRRPWRLQEGRLEVRDGPDMWGRRAHLSAREGEGRPGEGDIELRKFTENFREFIRALLTVVIDQFRPSILPK</sequence>
<dbReference type="EMBL" id="AP005830">
    <property type="protein sequence ID" value="BAD31740.1"/>
    <property type="molecule type" value="Genomic_DNA"/>
</dbReference>
<dbReference type="AlphaFoldDB" id="Q69LN9"/>
<evidence type="ECO:0000256" key="1">
    <source>
        <dbReference type="SAM" id="MobiDB-lite"/>
    </source>
</evidence>
<gene>
    <name evidence="3" type="primary">B1120F06.113</name>
</gene>
<evidence type="ECO:0000313" key="4">
    <source>
        <dbReference type="Proteomes" id="UP000000763"/>
    </source>
</evidence>
<dbReference type="InterPro" id="IPR008552">
    <property type="entry name" value="DUF834"/>
</dbReference>
<accession>Q69LN9</accession>
<dbReference type="Pfam" id="PF05754">
    <property type="entry name" value="DUF834"/>
    <property type="match status" value="1"/>
</dbReference>
<reference evidence="4" key="1">
    <citation type="journal article" date="2005" name="Nature">
        <title>The map-based sequence of the rice genome.</title>
        <authorList>
            <consortium name="International rice genome sequencing project (IRGSP)"/>
            <person name="Matsumoto T."/>
            <person name="Wu J."/>
            <person name="Kanamori H."/>
            <person name="Katayose Y."/>
            <person name="Fujisawa M."/>
            <person name="Namiki N."/>
            <person name="Mizuno H."/>
            <person name="Yamamoto K."/>
            <person name="Antonio B.A."/>
            <person name="Baba T."/>
            <person name="Sakata K."/>
            <person name="Nagamura Y."/>
            <person name="Aoki H."/>
            <person name="Arikawa K."/>
            <person name="Arita K."/>
            <person name="Bito T."/>
            <person name="Chiden Y."/>
            <person name="Fujitsuka N."/>
            <person name="Fukunaka R."/>
            <person name="Hamada M."/>
            <person name="Harada C."/>
            <person name="Hayashi A."/>
            <person name="Hijishita S."/>
            <person name="Honda M."/>
            <person name="Hosokawa S."/>
            <person name="Ichikawa Y."/>
            <person name="Idonuma A."/>
            <person name="Iijima M."/>
            <person name="Ikeda M."/>
            <person name="Ikeno M."/>
            <person name="Ito K."/>
            <person name="Ito S."/>
            <person name="Ito T."/>
            <person name="Ito Y."/>
            <person name="Ito Y."/>
            <person name="Iwabuchi A."/>
            <person name="Kamiya K."/>
            <person name="Karasawa W."/>
            <person name="Kurita K."/>
            <person name="Katagiri S."/>
            <person name="Kikuta A."/>
            <person name="Kobayashi H."/>
            <person name="Kobayashi N."/>
            <person name="Machita K."/>
            <person name="Maehara T."/>
            <person name="Masukawa M."/>
            <person name="Mizubayashi T."/>
            <person name="Mukai Y."/>
            <person name="Nagasaki H."/>
            <person name="Nagata Y."/>
            <person name="Naito S."/>
            <person name="Nakashima M."/>
            <person name="Nakama Y."/>
            <person name="Nakamichi Y."/>
            <person name="Nakamura M."/>
            <person name="Meguro A."/>
            <person name="Negishi M."/>
            <person name="Ohta I."/>
            <person name="Ohta T."/>
            <person name="Okamoto M."/>
            <person name="Ono N."/>
            <person name="Saji S."/>
            <person name="Sakaguchi M."/>
            <person name="Sakai K."/>
            <person name="Shibata M."/>
            <person name="Shimokawa T."/>
            <person name="Song J."/>
            <person name="Takazaki Y."/>
            <person name="Terasawa K."/>
            <person name="Tsugane M."/>
            <person name="Tsuji K."/>
            <person name="Ueda S."/>
            <person name="Waki K."/>
            <person name="Yamagata H."/>
            <person name="Yamamoto M."/>
            <person name="Yamamoto S."/>
            <person name="Yamane H."/>
            <person name="Yoshiki S."/>
            <person name="Yoshihara R."/>
            <person name="Yukawa K."/>
            <person name="Zhong H."/>
            <person name="Yano M."/>
            <person name="Yuan Q."/>
            <person name="Ouyang S."/>
            <person name="Liu J."/>
            <person name="Jones K.M."/>
            <person name="Gansberger K."/>
            <person name="Moffat K."/>
            <person name="Hill J."/>
            <person name="Bera J."/>
            <person name="Fadrosh D."/>
            <person name="Jin S."/>
            <person name="Johri S."/>
            <person name="Kim M."/>
            <person name="Overton L."/>
            <person name="Reardon M."/>
            <person name="Tsitrin T."/>
            <person name="Vuong H."/>
            <person name="Weaver B."/>
            <person name="Ciecko A."/>
            <person name="Tallon L."/>
            <person name="Jackson J."/>
            <person name="Pai G."/>
            <person name="Aken S.V."/>
            <person name="Utterback T."/>
            <person name="Reidmuller S."/>
            <person name="Feldblyum T."/>
            <person name="Hsiao J."/>
            <person name="Zismann V."/>
            <person name="Iobst S."/>
            <person name="de Vazeille A.R."/>
            <person name="Buell C.R."/>
            <person name="Ying K."/>
            <person name="Li Y."/>
            <person name="Lu T."/>
            <person name="Huang Y."/>
            <person name="Zhao Q."/>
            <person name="Feng Q."/>
            <person name="Zhang L."/>
            <person name="Zhu J."/>
            <person name="Weng Q."/>
            <person name="Mu J."/>
            <person name="Lu Y."/>
            <person name="Fan D."/>
            <person name="Liu Y."/>
            <person name="Guan J."/>
            <person name="Zhang Y."/>
            <person name="Yu S."/>
            <person name="Liu X."/>
            <person name="Zhang Y."/>
            <person name="Hong G."/>
            <person name="Han B."/>
            <person name="Choisne N."/>
            <person name="Demange N."/>
            <person name="Orjeda G."/>
            <person name="Samain S."/>
            <person name="Cattolico L."/>
            <person name="Pelletier E."/>
            <person name="Couloux A."/>
            <person name="Segurens B."/>
            <person name="Wincker P."/>
            <person name="D'Hont A."/>
            <person name="Scarpelli C."/>
            <person name="Weissenbach J."/>
            <person name="Salanoubat M."/>
            <person name="Quetier F."/>
            <person name="Yu Y."/>
            <person name="Kim H.R."/>
            <person name="Rambo T."/>
            <person name="Currie J."/>
            <person name="Collura K."/>
            <person name="Luo M."/>
            <person name="Yang T."/>
            <person name="Ammiraju J.S.S."/>
            <person name="Engler F."/>
            <person name="Soderlund C."/>
            <person name="Wing R.A."/>
            <person name="Palmer L.E."/>
            <person name="de la Bastide M."/>
            <person name="Spiegel L."/>
            <person name="Nascimento L."/>
            <person name="Zutavern T."/>
            <person name="O'Shaughnessy A."/>
            <person name="Dike S."/>
            <person name="Dedhia N."/>
            <person name="Preston R."/>
            <person name="Balija V."/>
            <person name="McCombie W.R."/>
            <person name="Chow T."/>
            <person name="Chen H."/>
            <person name="Chung M."/>
            <person name="Chen C."/>
            <person name="Shaw J."/>
            <person name="Wu H."/>
            <person name="Hsiao K."/>
            <person name="Chao Y."/>
            <person name="Chu M."/>
            <person name="Cheng C."/>
            <person name="Hour A."/>
            <person name="Lee P."/>
            <person name="Lin S."/>
            <person name="Lin Y."/>
            <person name="Liou J."/>
            <person name="Liu S."/>
            <person name="Hsing Y."/>
            <person name="Raghuvanshi S."/>
            <person name="Mohanty A."/>
            <person name="Bharti A.K."/>
            <person name="Gaur A."/>
            <person name="Gupta V."/>
            <person name="Kumar D."/>
            <person name="Ravi V."/>
            <person name="Vij S."/>
            <person name="Kapur A."/>
            <person name="Khurana P."/>
            <person name="Khurana P."/>
            <person name="Khurana J.P."/>
            <person name="Tyagi A.K."/>
            <person name="Gaikwad K."/>
            <person name="Singh A."/>
            <person name="Dalal V."/>
            <person name="Srivastava S."/>
            <person name="Dixit A."/>
            <person name="Pal A.K."/>
            <person name="Ghazi I.A."/>
            <person name="Yadav M."/>
            <person name="Pandit A."/>
            <person name="Bhargava A."/>
            <person name="Sureshbabu K."/>
            <person name="Batra K."/>
            <person name="Sharma T.R."/>
            <person name="Mohapatra T."/>
            <person name="Singh N.K."/>
            <person name="Messing J."/>
            <person name="Nelson A.B."/>
            <person name="Fuks G."/>
            <person name="Kavchok S."/>
            <person name="Keizer G."/>
            <person name="Linton E."/>
            <person name="Llaca V."/>
            <person name="Song R."/>
            <person name="Tanyolac B."/>
            <person name="Young S."/>
            <person name="Ho-Il K."/>
            <person name="Hahn J.H."/>
            <person name="Sangsakoo G."/>
            <person name="Vanavichit A."/>
            <person name="de Mattos Luiz.A.T."/>
            <person name="Zimmer P.D."/>
            <person name="Malone G."/>
            <person name="Dellagostin O."/>
            <person name="de Oliveira A.C."/>
            <person name="Bevan M."/>
            <person name="Bancroft I."/>
            <person name="Minx P."/>
            <person name="Cordum H."/>
            <person name="Wilson R."/>
            <person name="Cheng Z."/>
            <person name="Jin W."/>
            <person name="Jiang J."/>
            <person name="Leong S.A."/>
            <person name="Iwama H."/>
            <person name="Gojobori T."/>
            <person name="Itoh T."/>
            <person name="Niimura Y."/>
            <person name="Fujii Y."/>
            <person name="Habara T."/>
            <person name="Sakai H."/>
            <person name="Sato Y."/>
            <person name="Wilson G."/>
            <person name="Kumar K."/>
            <person name="McCouch S."/>
            <person name="Juretic N."/>
            <person name="Hoen D."/>
            <person name="Wright S."/>
            <person name="Bruskiewich R."/>
            <person name="Bureau T."/>
            <person name="Miyao A."/>
            <person name="Hirochika H."/>
            <person name="Nishikawa T."/>
            <person name="Kadowaki K."/>
            <person name="Sugiura M."/>
            <person name="Burr B."/>
            <person name="Sasaki T."/>
        </authorList>
    </citation>
    <scope>NUCLEOTIDE SEQUENCE [LARGE SCALE GENOMIC DNA]</scope>
    <source>
        <strain evidence="4">cv. Nipponbare</strain>
    </source>
</reference>